<name>A0ABT2NBT9_9CYAN</name>
<protein>
    <submittedName>
        <fullName evidence="3">YcxB family protein</fullName>
    </submittedName>
</protein>
<keyword evidence="1" id="KW-1133">Transmembrane helix</keyword>
<organism evidence="3 4">
    <name type="scientific">Laspinema olomoucense D3b</name>
    <dbReference type="NCBI Taxonomy" id="2953688"/>
    <lineage>
        <taxon>Bacteria</taxon>
        <taxon>Bacillati</taxon>
        <taxon>Cyanobacteriota</taxon>
        <taxon>Cyanophyceae</taxon>
        <taxon>Oscillatoriophycideae</taxon>
        <taxon>Oscillatoriales</taxon>
        <taxon>Laspinemataceae</taxon>
        <taxon>Laspinema</taxon>
        <taxon>Laspinema olomoucense</taxon>
    </lineage>
</organism>
<feature type="transmembrane region" description="Helical" evidence="1">
    <location>
        <begin position="69"/>
        <end position="86"/>
    </location>
</feature>
<dbReference type="Pfam" id="PF14317">
    <property type="entry name" value="YcxB"/>
    <property type="match status" value="1"/>
</dbReference>
<feature type="domain" description="YcxB-like C-terminal" evidence="2">
    <location>
        <begin position="113"/>
        <end position="168"/>
    </location>
</feature>
<sequence>MAMSLEFTLKPQDFEESFMIYHNSKPYLRYTSIFMIYVLIIFVGFLAALKIHALINNDVDTLKRVDDSLLVFTGLALLICSPGFWYKLMTAFMWKVGHFLKEPVLVQIEESMFIYKNAVMKSEIQWSSIQSVTESNHIFFIVHRLQASYIVPKRIFTEKNINEFKQILASNNILIQKG</sequence>
<dbReference type="InterPro" id="IPR025588">
    <property type="entry name" value="YcxB-like_C"/>
</dbReference>
<reference evidence="3 4" key="1">
    <citation type="journal article" date="2022" name="Front. Microbiol.">
        <title>High genomic differentiation and limited gene flow indicate recent cryptic speciation within the genus Laspinema (cyanobacteria).</title>
        <authorList>
            <person name="Stanojkovic A."/>
            <person name="Skoupy S."/>
            <person name="Skaloud P."/>
            <person name="Dvorak P."/>
        </authorList>
    </citation>
    <scope>NUCLEOTIDE SEQUENCE [LARGE SCALE GENOMIC DNA]</scope>
    <source>
        <strain evidence="3 4">D3b</strain>
    </source>
</reference>
<gene>
    <name evidence="3" type="ORF">NG792_20805</name>
</gene>
<evidence type="ECO:0000313" key="4">
    <source>
        <dbReference type="Proteomes" id="UP001525961"/>
    </source>
</evidence>
<evidence type="ECO:0000259" key="2">
    <source>
        <dbReference type="Pfam" id="PF14317"/>
    </source>
</evidence>
<keyword evidence="1" id="KW-0812">Transmembrane</keyword>
<evidence type="ECO:0000313" key="3">
    <source>
        <dbReference type="EMBL" id="MCT7980168.1"/>
    </source>
</evidence>
<accession>A0ABT2NBT9</accession>
<feature type="transmembrane region" description="Helical" evidence="1">
    <location>
        <begin position="27"/>
        <end position="49"/>
    </location>
</feature>
<dbReference type="RefSeq" id="WP_261236690.1">
    <property type="nucleotide sequence ID" value="NZ_JAMXFA010000033.1"/>
</dbReference>
<evidence type="ECO:0000256" key="1">
    <source>
        <dbReference type="SAM" id="Phobius"/>
    </source>
</evidence>
<dbReference type="EMBL" id="JAMXFA010000033">
    <property type="protein sequence ID" value="MCT7980168.1"/>
    <property type="molecule type" value="Genomic_DNA"/>
</dbReference>
<keyword evidence="1" id="KW-0472">Membrane</keyword>
<proteinExistence type="predicted"/>
<dbReference type="Proteomes" id="UP001525961">
    <property type="component" value="Unassembled WGS sequence"/>
</dbReference>
<comment type="caution">
    <text evidence="3">The sequence shown here is derived from an EMBL/GenBank/DDBJ whole genome shotgun (WGS) entry which is preliminary data.</text>
</comment>
<keyword evidence="4" id="KW-1185">Reference proteome</keyword>